<dbReference type="PROSITE" id="PS50931">
    <property type="entry name" value="HTH_LYSR"/>
    <property type="match status" value="1"/>
</dbReference>
<dbReference type="CDD" id="cd08474">
    <property type="entry name" value="PBP2_CrgA_like_5"/>
    <property type="match status" value="1"/>
</dbReference>
<comment type="caution">
    <text evidence="6">The sequence shown here is derived from an EMBL/GenBank/DDBJ whole genome shotgun (WGS) entry which is preliminary data.</text>
</comment>
<dbReference type="EMBL" id="ANAH02000005">
    <property type="protein sequence ID" value="EPX63786.1"/>
    <property type="molecule type" value="Genomic_DNA"/>
</dbReference>
<organism evidence="6 7">
    <name type="scientific">Cystobacter fuscus (strain ATCC 25194 / DSM 2262 / NBRC 100088 / M29)</name>
    <dbReference type="NCBI Taxonomy" id="1242864"/>
    <lineage>
        <taxon>Bacteria</taxon>
        <taxon>Pseudomonadati</taxon>
        <taxon>Myxococcota</taxon>
        <taxon>Myxococcia</taxon>
        <taxon>Myxococcales</taxon>
        <taxon>Cystobacterineae</taxon>
        <taxon>Archangiaceae</taxon>
        <taxon>Cystobacter</taxon>
    </lineage>
</organism>
<dbReference type="PANTHER" id="PTHR30537:SF1">
    <property type="entry name" value="HTH-TYPE TRANSCRIPTIONAL REGULATOR PGRR"/>
    <property type="match status" value="1"/>
</dbReference>
<keyword evidence="7" id="KW-1185">Reference proteome</keyword>
<keyword evidence="4" id="KW-0804">Transcription</keyword>
<dbReference type="Pfam" id="PF00126">
    <property type="entry name" value="HTH_1"/>
    <property type="match status" value="1"/>
</dbReference>
<dbReference type="GO" id="GO:0003700">
    <property type="term" value="F:DNA-binding transcription factor activity"/>
    <property type="evidence" value="ECO:0007669"/>
    <property type="project" value="InterPro"/>
</dbReference>
<sequence length="313" mass="34607">MKRNEMNDLAAFVAVAEEKSFTRAAATLGMSPSALSHAMRALEGRLGLRLLTRTTRSVSTTEAGERLLLTLRPAFESIQSELTALGAMRDKPAGTVRLTTFRYAATHVLWPILPRFLEAHPDIRFELSLDDGLTDIVASRYDAGIRFGGALDKDMIAIRVSPDVRIAVVGSAAYFARHPRPTTPKELAGHRCISYRMTTLGGLYPWTFERDGHSLQWKPDGALVFNDDDMILTAALMGQGLAYVLEDVAAEHLARGDLIRVLEEWCPVWPGCHLYYPSRRQLPPALAALIEALRLASAPARPSRTRKRTRSGD</sequence>
<dbReference type="RefSeq" id="WP_002632729.1">
    <property type="nucleotide sequence ID" value="NZ_ANAH02000005.1"/>
</dbReference>
<dbReference type="InterPro" id="IPR005119">
    <property type="entry name" value="LysR_subst-bd"/>
</dbReference>
<dbReference type="AlphaFoldDB" id="S9PL82"/>
<dbReference type="GO" id="GO:0006351">
    <property type="term" value="P:DNA-templated transcription"/>
    <property type="evidence" value="ECO:0007669"/>
    <property type="project" value="TreeGrafter"/>
</dbReference>
<dbReference type="Proteomes" id="UP000011682">
    <property type="component" value="Unassembled WGS sequence"/>
</dbReference>
<dbReference type="PANTHER" id="PTHR30537">
    <property type="entry name" value="HTH-TYPE TRANSCRIPTIONAL REGULATOR"/>
    <property type="match status" value="1"/>
</dbReference>
<keyword evidence="2" id="KW-0805">Transcription regulation</keyword>
<evidence type="ECO:0000256" key="3">
    <source>
        <dbReference type="ARBA" id="ARBA00023125"/>
    </source>
</evidence>
<dbReference type="FunFam" id="1.10.10.10:FF:000001">
    <property type="entry name" value="LysR family transcriptional regulator"/>
    <property type="match status" value="1"/>
</dbReference>
<dbReference type="SUPFAM" id="SSF46785">
    <property type="entry name" value="Winged helix' DNA-binding domain"/>
    <property type="match status" value="1"/>
</dbReference>
<dbReference type="eggNOG" id="COG0583">
    <property type="taxonomic scope" value="Bacteria"/>
</dbReference>
<dbReference type="InterPro" id="IPR000847">
    <property type="entry name" value="LysR_HTH_N"/>
</dbReference>
<dbReference type="FunFam" id="3.40.190.290:FF:000012">
    <property type="entry name" value="Transcriptional regulator, LysR family"/>
    <property type="match status" value="1"/>
</dbReference>
<dbReference type="InterPro" id="IPR036390">
    <property type="entry name" value="WH_DNA-bd_sf"/>
</dbReference>
<accession>S9PL82</accession>
<feature type="domain" description="HTH lysR-type" evidence="5">
    <location>
        <begin position="4"/>
        <end position="61"/>
    </location>
</feature>
<comment type="similarity">
    <text evidence="1">Belongs to the LysR transcriptional regulatory family.</text>
</comment>
<dbReference type="InterPro" id="IPR058163">
    <property type="entry name" value="LysR-type_TF_proteobact-type"/>
</dbReference>
<dbReference type="Gene3D" id="3.40.190.290">
    <property type="match status" value="1"/>
</dbReference>
<dbReference type="Gene3D" id="1.10.10.10">
    <property type="entry name" value="Winged helix-like DNA-binding domain superfamily/Winged helix DNA-binding domain"/>
    <property type="match status" value="1"/>
</dbReference>
<dbReference type="SUPFAM" id="SSF53850">
    <property type="entry name" value="Periplasmic binding protein-like II"/>
    <property type="match status" value="1"/>
</dbReference>
<proteinExistence type="inferred from homology"/>
<dbReference type="Pfam" id="PF03466">
    <property type="entry name" value="LysR_substrate"/>
    <property type="match status" value="1"/>
</dbReference>
<evidence type="ECO:0000259" key="5">
    <source>
        <dbReference type="PROSITE" id="PS50931"/>
    </source>
</evidence>
<gene>
    <name evidence="6" type="ORF">D187_006195</name>
</gene>
<protein>
    <submittedName>
        <fullName evidence="6">Transcriptional regulator, LysR family</fullName>
    </submittedName>
</protein>
<evidence type="ECO:0000256" key="4">
    <source>
        <dbReference type="ARBA" id="ARBA00023163"/>
    </source>
</evidence>
<dbReference type="OrthoDB" id="5416547at2"/>
<evidence type="ECO:0000313" key="7">
    <source>
        <dbReference type="Proteomes" id="UP000011682"/>
    </source>
</evidence>
<evidence type="ECO:0000256" key="2">
    <source>
        <dbReference type="ARBA" id="ARBA00023015"/>
    </source>
</evidence>
<dbReference type="GO" id="GO:0043565">
    <property type="term" value="F:sequence-specific DNA binding"/>
    <property type="evidence" value="ECO:0007669"/>
    <property type="project" value="TreeGrafter"/>
</dbReference>
<dbReference type="InterPro" id="IPR036388">
    <property type="entry name" value="WH-like_DNA-bd_sf"/>
</dbReference>
<evidence type="ECO:0000313" key="6">
    <source>
        <dbReference type="EMBL" id="EPX63786.1"/>
    </source>
</evidence>
<name>S9PL82_CYSF2</name>
<reference evidence="6" key="1">
    <citation type="submission" date="2013-05" db="EMBL/GenBank/DDBJ databases">
        <title>Genome assembly of Cystobacter fuscus DSM 2262.</title>
        <authorList>
            <person name="Sharma G."/>
            <person name="Khatri I."/>
            <person name="Kaur C."/>
            <person name="Mayilraj S."/>
            <person name="Subramanian S."/>
        </authorList>
    </citation>
    <scope>NUCLEOTIDE SEQUENCE [LARGE SCALE GENOMIC DNA]</scope>
    <source>
        <strain evidence="6">DSM 2262</strain>
    </source>
</reference>
<keyword evidence="3" id="KW-0238">DNA-binding</keyword>
<evidence type="ECO:0000256" key="1">
    <source>
        <dbReference type="ARBA" id="ARBA00009437"/>
    </source>
</evidence>